<dbReference type="Proteomes" id="UP000482578">
    <property type="component" value="Unassembled WGS sequence"/>
</dbReference>
<comment type="caution">
    <text evidence="5">The sequence shown here is derived from an EMBL/GenBank/DDBJ whole genome shotgun (WGS) entry which is preliminary data.</text>
</comment>
<evidence type="ECO:0000256" key="1">
    <source>
        <dbReference type="ARBA" id="ARBA00004418"/>
    </source>
</evidence>
<feature type="signal peptide" evidence="4">
    <location>
        <begin position="1"/>
        <end position="34"/>
    </location>
</feature>
<dbReference type="GO" id="GO:0042597">
    <property type="term" value="C:periplasmic space"/>
    <property type="evidence" value="ECO:0007669"/>
    <property type="project" value="UniProtKB-SubCell"/>
</dbReference>
<keyword evidence="3 4" id="KW-0732">Signal</keyword>
<feature type="chain" id="PRO_5025410226" evidence="4">
    <location>
        <begin position="35"/>
        <end position="329"/>
    </location>
</feature>
<name>A0A6B2KSN9_9NEIS</name>
<dbReference type="Pfam" id="PF13379">
    <property type="entry name" value="NMT1_2"/>
    <property type="match status" value="1"/>
</dbReference>
<reference evidence="5 6" key="1">
    <citation type="submission" date="2020-02" db="EMBL/GenBank/DDBJ databases">
        <authorList>
            <person name="Yang Z."/>
        </authorList>
    </citation>
    <scope>NUCLEOTIDE SEQUENCE [LARGE SCALE GENOMIC DNA]</scope>
    <source>
        <strain evidence="5 6">HX-7-9</strain>
    </source>
</reference>
<evidence type="ECO:0000313" key="5">
    <source>
        <dbReference type="EMBL" id="NDV13121.1"/>
    </source>
</evidence>
<dbReference type="RefSeq" id="WP_163316313.1">
    <property type="nucleotide sequence ID" value="NZ_JAAGAA010000007.1"/>
</dbReference>
<dbReference type="PANTHER" id="PTHR30024:SF47">
    <property type="entry name" value="TAURINE-BINDING PERIPLASMIC PROTEIN"/>
    <property type="match status" value="1"/>
</dbReference>
<evidence type="ECO:0000256" key="3">
    <source>
        <dbReference type="ARBA" id="ARBA00022729"/>
    </source>
</evidence>
<gene>
    <name evidence="5" type="ORF">GZH52_10005</name>
</gene>
<sequence>MPPPSAQHSRVRRGLLAGSALTALTALLPACAPAPPLKLSTHPWPGHGFLWLAQQQGVLAAEDVRLVELGSASASLHALSAGVVDAATLTLDEVLRARAGGIPLSIVLVLDSSAGADMLIARDTLPDLAALAGKRIGFERSATGALMLAGALKTAGLSPADVQLLDINIDAQEAAWQAGEIDAVISFPPVATRLLANGGHALFDSRSLPDTIFDVVAVREEALLAKPEAVAALVDAHLRGLAAWRANDSGQQRAIARWLGLPDTQAARTLAGLKPCGLADNRRLLAGSPPQLADVAAELVLRLAADNIDARASGQTTLIDARFVSGHPS</sequence>
<dbReference type="Gene3D" id="3.40.190.10">
    <property type="entry name" value="Periplasmic binding protein-like II"/>
    <property type="match status" value="2"/>
</dbReference>
<dbReference type="InterPro" id="IPR006311">
    <property type="entry name" value="TAT_signal"/>
</dbReference>
<organism evidence="5 6">
    <name type="scientific">Crenobacter caeni</name>
    <dbReference type="NCBI Taxonomy" id="2705474"/>
    <lineage>
        <taxon>Bacteria</taxon>
        <taxon>Pseudomonadati</taxon>
        <taxon>Pseudomonadota</taxon>
        <taxon>Betaproteobacteria</taxon>
        <taxon>Neisseriales</taxon>
        <taxon>Neisseriaceae</taxon>
        <taxon>Crenobacter</taxon>
    </lineage>
</organism>
<proteinExistence type="inferred from homology"/>
<comment type="subcellular location">
    <subcellularLocation>
        <location evidence="1">Periplasm</location>
    </subcellularLocation>
</comment>
<dbReference type="EMBL" id="JAAGAA010000007">
    <property type="protein sequence ID" value="NDV13121.1"/>
    <property type="molecule type" value="Genomic_DNA"/>
</dbReference>
<evidence type="ECO:0000256" key="2">
    <source>
        <dbReference type="ARBA" id="ARBA00010742"/>
    </source>
</evidence>
<keyword evidence="6" id="KW-1185">Reference proteome</keyword>
<comment type="similarity">
    <text evidence="2">Belongs to the bacterial solute-binding protein SsuA/TauA family.</text>
</comment>
<dbReference type="PANTHER" id="PTHR30024">
    <property type="entry name" value="ALIPHATIC SULFONATES-BINDING PROTEIN-RELATED"/>
    <property type="match status" value="1"/>
</dbReference>
<accession>A0A6B2KSN9</accession>
<evidence type="ECO:0000313" key="6">
    <source>
        <dbReference type="Proteomes" id="UP000482578"/>
    </source>
</evidence>
<dbReference type="AlphaFoldDB" id="A0A6B2KSN9"/>
<evidence type="ECO:0000256" key="4">
    <source>
        <dbReference type="SAM" id="SignalP"/>
    </source>
</evidence>
<dbReference type="SUPFAM" id="SSF53850">
    <property type="entry name" value="Periplasmic binding protein-like II"/>
    <property type="match status" value="1"/>
</dbReference>
<dbReference type="PROSITE" id="PS51318">
    <property type="entry name" value="TAT"/>
    <property type="match status" value="1"/>
</dbReference>
<protein>
    <submittedName>
        <fullName evidence="5">ABC transporter substrate-binding protein</fullName>
    </submittedName>
</protein>